<keyword evidence="4" id="KW-0998">Cell outer membrane</keyword>
<dbReference type="CDD" id="cd07185">
    <property type="entry name" value="OmpA_C-like"/>
    <property type="match status" value="1"/>
</dbReference>
<keyword evidence="2" id="KW-0732">Signal</keyword>
<sequence>MSDKEAATWGAVGGALIGGLICALSGNEEPKVTDYDRDGVADTRDRCKNTPAGVPVDQYGCPMVVDKDADKDGVMDKHDRCLNTPPGVPVDEYGCPVPPERVLHDVTFKFNSSDLTDQAKTILDKEAAYLKKYPNTHYQLVGYTDSTGNATYNVWLSKQRADSVMNYLVRQGVKSERLSTLGMGPKDPIADNATLEGRMKNRRVEIEMVNR</sequence>
<dbReference type="InterPro" id="IPR003367">
    <property type="entry name" value="Thrombospondin_3-like_rpt"/>
</dbReference>
<evidence type="ECO:0000313" key="7">
    <source>
        <dbReference type="EMBL" id="GAA4652227.1"/>
    </source>
</evidence>
<comment type="caution">
    <text evidence="7">The sequence shown here is derived from an EMBL/GenBank/DDBJ whole genome shotgun (WGS) entry which is preliminary data.</text>
</comment>
<dbReference type="PANTHER" id="PTHR30329:SF21">
    <property type="entry name" value="LIPOPROTEIN YIAD-RELATED"/>
    <property type="match status" value="1"/>
</dbReference>
<dbReference type="InterPro" id="IPR006665">
    <property type="entry name" value="OmpA-like"/>
</dbReference>
<dbReference type="InterPro" id="IPR006664">
    <property type="entry name" value="OMP_bac"/>
</dbReference>
<organism evidence="7 8">
    <name type="scientific">Kistimonas scapharcae</name>
    <dbReference type="NCBI Taxonomy" id="1036133"/>
    <lineage>
        <taxon>Bacteria</taxon>
        <taxon>Pseudomonadati</taxon>
        <taxon>Pseudomonadota</taxon>
        <taxon>Gammaproteobacteria</taxon>
        <taxon>Oceanospirillales</taxon>
        <taxon>Endozoicomonadaceae</taxon>
        <taxon>Kistimonas</taxon>
    </lineage>
</organism>
<dbReference type="Gene3D" id="3.30.1330.60">
    <property type="entry name" value="OmpA-like domain"/>
    <property type="match status" value="1"/>
</dbReference>
<dbReference type="Proteomes" id="UP001500604">
    <property type="component" value="Unassembled WGS sequence"/>
</dbReference>
<dbReference type="Pfam" id="PF00691">
    <property type="entry name" value="OmpA"/>
    <property type="match status" value="1"/>
</dbReference>
<dbReference type="PRINTS" id="PR01021">
    <property type="entry name" value="OMPADOMAIN"/>
</dbReference>
<evidence type="ECO:0000256" key="3">
    <source>
        <dbReference type="ARBA" id="ARBA00023136"/>
    </source>
</evidence>
<gene>
    <name evidence="7" type="ORF">GCM10023116_45110</name>
</gene>
<dbReference type="EMBL" id="BAABFL010000472">
    <property type="protein sequence ID" value="GAA4652227.1"/>
    <property type="molecule type" value="Genomic_DNA"/>
</dbReference>
<protein>
    <recommendedName>
        <fullName evidence="6">OmpA-like domain-containing protein</fullName>
    </recommendedName>
</protein>
<accession>A0ABP8V8L1</accession>
<dbReference type="SUPFAM" id="SSF103647">
    <property type="entry name" value="TSP type-3 repeat"/>
    <property type="match status" value="1"/>
</dbReference>
<comment type="subcellular location">
    <subcellularLocation>
        <location evidence="1">Cell outer membrane</location>
    </subcellularLocation>
</comment>
<dbReference type="SUPFAM" id="SSF103088">
    <property type="entry name" value="OmpA-like"/>
    <property type="match status" value="1"/>
</dbReference>
<evidence type="ECO:0000256" key="4">
    <source>
        <dbReference type="ARBA" id="ARBA00023237"/>
    </source>
</evidence>
<dbReference type="InterPro" id="IPR028974">
    <property type="entry name" value="TSP_type-3_rpt"/>
</dbReference>
<keyword evidence="3 5" id="KW-0472">Membrane</keyword>
<evidence type="ECO:0000256" key="2">
    <source>
        <dbReference type="ARBA" id="ARBA00022729"/>
    </source>
</evidence>
<keyword evidence="8" id="KW-1185">Reference proteome</keyword>
<dbReference type="InterPro" id="IPR036737">
    <property type="entry name" value="OmpA-like_sf"/>
</dbReference>
<dbReference type="PANTHER" id="PTHR30329">
    <property type="entry name" value="STATOR ELEMENT OF FLAGELLAR MOTOR COMPLEX"/>
    <property type="match status" value="1"/>
</dbReference>
<feature type="domain" description="OmpA-like" evidence="6">
    <location>
        <begin position="93"/>
        <end position="211"/>
    </location>
</feature>
<dbReference type="PRINTS" id="PR01023">
    <property type="entry name" value="NAFLGMOTY"/>
</dbReference>
<name>A0ABP8V8L1_9GAMM</name>
<evidence type="ECO:0000259" key="6">
    <source>
        <dbReference type="PROSITE" id="PS51123"/>
    </source>
</evidence>
<dbReference type="InterPro" id="IPR050330">
    <property type="entry name" value="Bact_OuterMem_StrucFunc"/>
</dbReference>
<dbReference type="PROSITE" id="PS51123">
    <property type="entry name" value="OMPA_2"/>
    <property type="match status" value="1"/>
</dbReference>
<proteinExistence type="predicted"/>
<reference evidence="8" key="1">
    <citation type="journal article" date="2019" name="Int. J. Syst. Evol. Microbiol.">
        <title>The Global Catalogue of Microorganisms (GCM) 10K type strain sequencing project: providing services to taxonomists for standard genome sequencing and annotation.</title>
        <authorList>
            <consortium name="The Broad Institute Genomics Platform"/>
            <consortium name="The Broad Institute Genome Sequencing Center for Infectious Disease"/>
            <person name="Wu L."/>
            <person name="Ma J."/>
        </authorList>
    </citation>
    <scope>NUCLEOTIDE SEQUENCE [LARGE SCALE GENOMIC DNA]</scope>
    <source>
        <strain evidence="8">JCM 17805</strain>
    </source>
</reference>
<evidence type="ECO:0000256" key="5">
    <source>
        <dbReference type="PROSITE-ProRule" id="PRU00473"/>
    </source>
</evidence>
<evidence type="ECO:0000256" key="1">
    <source>
        <dbReference type="ARBA" id="ARBA00004442"/>
    </source>
</evidence>
<dbReference type="Pfam" id="PF02412">
    <property type="entry name" value="TSP_3"/>
    <property type="match status" value="2"/>
</dbReference>
<evidence type="ECO:0000313" key="8">
    <source>
        <dbReference type="Proteomes" id="UP001500604"/>
    </source>
</evidence>